<sequence length="91" mass="10858">MKALKDIKRFAPFSIVENQKTFQRYRYLHRPKKASATQQQRCQHDHQQQERLLEHSPVDRDDESQQTTFLLPVYSSLHLFSSPTRQTEGED</sequence>
<accession>A0A2G5UML1</accession>
<dbReference type="EMBL" id="PDUG01000003">
    <property type="protein sequence ID" value="PIC40774.1"/>
    <property type="molecule type" value="Genomic_DNA"/>
</dbReference>
<keyword evidence="3" id="KW-1185">Reference proteome</keyword>
<feature type="compositionally biased region" description="Basic and acidic residues" evidence="1">
    <location>
        <begin position="42"/>
        <end position="59"/>
    </location>
</feature>
<organism evidence="2 3">
    <name type="scientific">Caenorhabditis nigoni</name>
    <dbReference type="NCBI Taxonomy" id="1611254"/>
    <lineage>
        <taxon>Eukaryota</taxon>
        <taxon>Metazoa</taxon>
        <taxon>Ecdysozoa</taxon>
        <taxon>Nematoda</taxon>
        <taxon>Chromadorea</taxon>
        <taxon>Rhabditida</taxon>
        <taxon>Rhabditina</taxon>
        <taxon>Rhabditomorpha</taxon>
        <taxon>Rhabditoidea</taxon>
        <taxon>Rhabditidae</taxon>
        <taxon>Peloderinae</taxon>
        <taxon>Caenorhabditis</taxon>
    </lineage>
</organism>
<feature type="region of interest" description="Disordered" evidence="1">
    <location>
        <begin position="32"/>
        <end position="65"/>
    </location>
</feature>
<name>A0A2G5UML1_9PELO</name>
<evidence type="ECO:0000256" key="1">
    <source>
        <dbReference type="SAM" id="MobiDB-lite"/>
    </source>
</evidence>
<comment type="caution">
    <text evidence="2">The sequence shown here is derived from an EMBL/GenBank/DDBJ whole genome shotgun (WGS) entry which is preliminary data.</text>
</comment>
<dbReference type="Proteomes" id="UP000230233">
    <property type="component" value="Chromosome III"/>
</dbReference>
<gene>
    <name evidence="2" type="primary">Cnig_chr_III.g8408</name>
    <name evidence="2" type="ORF">B9Z55_008408</name>
</gene>
<dbReference type="AlphaFoldDB" id="A0A2G5UML1"/>
<evidence type="ECO:0000313" key="2">
    <source>
        <dbReference type="EMBL" id="PIC40774.1"/>
    </source>
</evidence>
<evidence type="ECO:0000313" key="3">
    <source>
        <dbReference type="Proteomes" id="UP000230233"/>
    </source>
</evidence>
<protein>
    <submittedName>
        <fullName evidence="2">Uncharacterized protein</fullName>
    </submittedName>
</protein>
<reference evidence="3" key="1">
    <citation type="submission" date="2017-10" db="EMBL/GenBank/DDBJ databases">
        <title>Rapid genome shrinkage in a self-fertile nematode reveals novel sperm competition proteins.</title>
        <authorList>
            <person name="Yin D."/>
            <person name="Schwarz E.M."/>
            <person name="Thomas C.G."/>
            <person name="Felde R.L."/>
            <person name="Korf I.F."/>
            <person name="Cutter A.D."/>
            <person name="Schartner C.M."/>
            <person name="Ralston E.J."/>
            <person name="Meyer B.J."/>
            <person name="Haag E.S."/>
        </authorList>
    </citation>
    <scope>NUCLEOTIDE SEQUENCE [LARGE SCALE GENOMIC DNA]</scope>
    <source>
        <strain evidence="3">JU1422</strain>
    </source>
</reference>
<proteinExistence type="predicted"/>